<feature type="compositionally biased region" description="Low complexity" evidence="2">
    <location>
        <begin position="723"/>
        <end position="736"/>
    </location>
</feature>
<dbReference type="InterPro" id="IPR016024">
    <property type="entry name" value="ARM-type_fold"/>
</dbReference>
<dbReference type="InterPro" id="IPR000719">
    <property type="entry name" value="Prot_kinase_dom"/>
</dbReference>
<dbReference type="Gene3D" id="3.30.200.20">
    <property type="entry name" value="Phosphorylase Kinase, domain 1"/>
    <property type="match status" value="1"/>
</dbReference>
<evidence type="ECO:0000313" key="5">
    <source>
        <dbReference type="Proteomes" id="UP001363151"/>
    </source>
</evidence>
<dbReference type="SMART" id="SM00220">
    <property type="entry name" value="S_TKc"/>
    <property type="match status" value="1"/>
</dbReference>
<dbReference type="InterPro" id="IPR051177">
    <property type="entry name" value="CIK-Related_Protein"/>
</dbReference>
<evidence type="ECO:0000259" key="3">
    <source>
        <dbReference type="PROSITE" id="PS50011"/>
    </source>
</evidence>
<dbReference type="SUPFAM" id="SSF56112">
    <property type="entry name" value="Protein kinase-like (PK-like)"/>
    <property type="match status" value="1"/>
</dbReference>
<feature type="compositionally biased region" description="Low complexity" evidence="2">
    <location>
        <begin position="624"/>
        <end position="634"/>
    </location>
</feature>
<feature type="compositionally biased region" description="Low complexity" evidence="2">
    <location>
        <begin position="687"/>
        <end position="716"/>
    </location>
</feature>
<dbReference type="PROSITE" id="PS50011">
    <property type="entry name" value="PROTEIN_KINASE_DOM"/>
    <property type="match status" value="1"/>
</dbReference>
<gene>
    <name evidence="4" type="primary">CEX1</name>
    <name evidence="4" type="ORF">SO694_00023037</name>
</gene>
<feature type="region of interest" description="Disordered" evidence="2">
    <location>
        <begin position="687"/>
        <end position="905"/>
    </location>
</feature>
<feature type="compositionally biased region" description="Basic residues" evidence="2">
    <location>
        <begin position="800"/>
        <end position="815"/>
    </location>
</feature>
<evidence type="ECO:0000256" key="2">
    <source>
        <dbReference type="SAM" id="MobiDB-lite"/>
    </source>
</evidence>
<feature type="compositionally biased region" description="Low complexity" evidence="2">
    <location>
        <begin position="833"/>
        <end position="842"/>
    </location>
</feature>
<dbReference type="Gene3D" id="1.10.510.10">
    <property type="entry name" value="Transferase(Phosphotransferase) domain 1"/>
    <property type="match status" value="1"/>
</dbReference>
<dbReference type="InterPro" id="IPR011989">
    <property type="entry name" value="ARM-like"/>
</dbReference>
<feature type="compositionally biased region" description="Basic and acidic residues" evidence="2">
    <location>
        <begin position="605"/>
        <end position="616"/>
    </location>
</feature>
<dbReference type="Proteomes" id="UP001363151">
    <property type="component" value="Unassembled WGS sequence"/>
</dbReference>
<sequence>MAWLFKGSSGGAGLSLHDVKEPVFKKEPVDSGLASASFSLFAGARRADGEGVSVFRLERSKGDEGSTKVQSALKCVKLAKTLRHPHVLPFHEGEAAEAGGGEVSVVTDEVLPLKEWLKVNGGGDPRTLAWGAYCALQALGFLHQSGRAHGGVSPDAFFVTNGGDWKLWGFELSCKVVPGSGDDDALGFFRAHEHLVDARYRSPERQSRDWELIAGGKTGAVDVYGLARVLEDAYGDRVPRELAVWIRRMVNDDPLRRPSADQVLRGCPLFRQPLMKEMQALQDLQASSLEDQVGFYRRLDAATSRLTPDGLPCKGALDETLWRGACVHKLLPRLLATLDIALAGSSEPDAAAKRRAVVSCALPLLVQIVDMLKVGGEAPPAADGAAKYAAAAEQRVVAKIVTALETVLVIRDPAVRLEALKRADALAPLLSADYINRKLFDALLLGFGDANDDARLLTLMAMLAIAPRLNEKNRTDRLLRVVKRLENDKAAKIRTNVIIFYGRLAPELSEQLRHKVVLPAFVKALDDKIPFIRLAAVRALGATRDVFNAQIGARLIAPKLVPLAVDVNGHVRDAAIPCLEAYLSEVRKEAERMTKEDAAGQQQAAEKRVAEVEAAKHAPPPPAAAAAPAAAEAAAPRRRRRRRRLASWAVGKVGAGLGAGAAAVGKGVATAATAAVAAAAPARRAAAPARGGAPPAPSPGAAAAAGATAGATTTTPPGRPRPRATAGAATAGATSPPRRRRRRRRRRGPRPRARVARARRRSPAAPDGWGDDWGDDAPVKTAAVSLGKPKAGGSAEDKRARARPSSRRSGRRVARARGAAGPRPRRRRRRPAGGRAAARAAGGVVGRHLAQEGRDRQAEPRGAEEGALERKQKMAAEKEAKKADMFGPKPVASKLPNDDSMWDDF</sequence>
<evidence type="ECO:0000256" key="1">
    <source>
        <dbReference type="PROSITE-ProRule" id="PRU00103"/>
    </source>
</evidence>
<protein>
    <submittedName>
        <fullName evidence="4">Cytoplasmic export protein</fullName>
    </submittedName>
</protein>
<organism evidence="4 5">
    <name type="scientific">Aureococcus anophagefferens</name>
    <name type="common">Harmful bloom alga</name>
    <dbReference type="NCBI Taxonomy" id="44056"/>
    <lineage>
        <taxon>Eukaryota</taxon>
        <taxon>Sar</taxon>
        <taxon>Stramenopiles</taxon>
        <taxon>Ochrophyta</taxon>
        <taxon>Pelagophyceae</taxon>
        <taxon>Pelagomonadales</taxon>
        <taxon>Pelagomonadaceae</taxon>
        <taxon>Aureococcus</taxon>
    </lineage>
</organism>
<comment type="caution">
    <text evidence="4">The sequence shown here is derived from an EMBL/GenBank/DDBJ whole genome shotgun (WGS) entry which is preliminary data.</text>
</comment>
<feature type="region of interest" description="Disordered" evidence="2">
    <location>
        <begin position="593"/>
        <end position="643"/>
    </location>
</feature>
<accession>A0ABR1FTH6</accession>
<dbReference type="PROSITE" id="PS50077">
    <property type="entry name" value="HEAT_REPEAT"/>
    <property type="match status" value="1"/>
</dbReference>
<dbReference type="PANTHER" id="PTHR12984">
    <property type="entry name" value="SCY1-RELATED S/T PROTEIN KINASE-LIKE"/>
    <property type="match status" value="1"/>
</dbReference>
<proteinExistence type="predicted"/>
<name>A0ABR1FTH6_AURAN</name>
<dbReference type="InterPro" id="IPR021133">
    <property type="entry name" value="HEAT_type_2"/>
</dbReference>
<dbReference type="Gene3D" id="1.25.10.10">
    <property type="entry name" value="Leucine-rich Repeat Variant"/>
    <property type="match status" value="1"/>
</dbReference>
<feature type="domain" description="Protein kinase" evidence="3">
    <location>
        <begin position="1"/>
        <end position="270"/>
    </location>
</feature>
<dbReference type="InterPro" id="IPR011009">
    <property type="entry name" value="Kinase-like_dom_sf"/>
</dbReference>
<feature type="repeat" description="HEAT" evidence="1">
    <location>
        <begin position="517"/>
        <end position="555"/>
    </location>
</feature>
<dbReference type="PANTHER" id="PTHR12984:SF3">
    <property type="entry name" value="N-TERMINAL KINASE-LIKE PROTEIN"/>
    <property type="match status" value="1"/>
</dbReference>
<dbReference type="SUPFAM" id="SSF48371">
    <property type="entry name" value="ARM repeat"/>
    <property type="match status" value="1"/>
</dbReference>
<reference evidence="4 5" key="1">
    <citation type="submission" date="2024-03" db="EMBL/GenBank/DDBJ databases">
        <title>Aureococcus anophagefferens CCMP1851 and Kratosvirus quantuckense: Draft genome of a second virus-susceptible host strain in the model system.</title>
        <authorList>
            <person name="Chase E."/>
            <person name="Truchon A.R."/>
            <person name="Schepens W."/>
            <person name="Wilhelm S.W."/>
        </authorList>
    </citation>
    <scope>NUCLEOTIDE SEQUENCE [LARGE SCALE GENOMIC DNA]</scope>
    <source>
        <strain evidence="4 5">CCMP1851</strain>
    </source>
</reference>
<feature type="compositionally biased region" description="Basic and acidic residues" evidence="2">
    <location>
        <begin position="849"/>
        <end position="884"/>
    </location>
</feature>
<keyword evidence="5" id="KW-1185">Reference proteome</keyword>
<dbReference type="EMBL" id="JBBJCI010000230">
    <property type="protein sequence ID" value="KAK7238313.1"/>
    <property type="molecule type" value="Genomic_DNA"/>
</dbReference>
<feature type="compositionally biased region" description="Basic residues" evidence="2">
    <location>
        <begin position="823"/>
        <end position="832"/>
    </location>
</feature>
<feature type="compositionally biased region" description="Basic residues" evidence="2">
    <location>
        <begin position="737"/>
        <end position="762"/>
    </location>
</feature>
<evidence type="ECO:0000313" key="4">
    <source>
        <dbReference type="EMBL" id="KAK7238313.1"/>
    </source>
</evidence>